<dbReference type="AlphaFoldDB" id="A0A972F5B0"/>
<evidence type="ECO:0000313" key="1">
    <source>
        <dbReference type="EMBL" id="NMG01526.1"/>
    </source>
</evidence>
<comment type="caution">
    <text evidence="1">The sequence shown here is derived from an EMBL/GenBank/DDBJ whole genome shotgun (WGS) entry which is preliminary data.</text>
</comment>
<accession>A0A972F5B0</accession>
<proteinExistence type="predicted"/>
<organism evidence="1 2">
    <name type="scientific">Azoarcus taiwanensis</name>
    <dbReference type="NCBI Taxonomy" id="666964"/>
    <lineage>
        <taxon>Bacteria</taxon>
        <taxon>Pseudomonadati</taxon>
        <taxon>Pseudomonadota</taxon>
        <taxon>Betaproteobacteria</taxon>
        <taxon>Rhodocyclales</taxon>
        <taxon>Zoogloeaceae</taxon>
        <taxon>Azoarcus</taxon>
    </lineage>
</organism>
<keyword evidence="2" id="KW-1185">Reference proteome</keyword>
<gene>
    <name evidence="1" type="ORF">GPA21_00870</name>
</gene>
<dbReference type="RefSeq" id="WP_168986324.1">
    <property type="nucleotide sequence ID" value="NZ_CAWPHM010000264.1"/>
</dbReference>
<evidence type="ECO:0000313" key="2">
    <source>
        <dbReference type="Proteomes" id="UP000599523"/>
    </source>
</evidence>
<reference evidence="1" key="1">
    <citation type="submission" date="2019-12" db="EMBL/GenBank/DDBJ databases">
        <title>Comparative genomics gives insights into the taxonomy of the Azoarcus-Aromatoleum group and reveals separate origins of nif in the plant-associated Azoarcus and non-plant-associated Aromatoleum sub-groups.</title>
        <authorList>
            <person name="Lafos M."/>
            <person name="Maluk M."/>
            <person name="Batista M."/>
            <person name="Junghare M."/>
            <person name="Carmona M."/>
            <person name="Faoro H."/>
            <person name="Cruz L.M."/>
            <person name="Battistoni F."/>
            <person name="De Souza E."/>
            <person name="Pedrosa F."/>
            <person name="Chen W.-M."/>
            <person name="Poole P.S."/>
            <person name="Dixon R.A."/>
            <person name="James E.K."/>
        </authorList>
    </citation>
    <scope>NUCLEOTIDE SEQUENCE</scope>
    <source>
        <strain evidence="1">NSC3</strain>
    </source>
</reference>
<name>A0A972F5B0_9RHOO</name>
<sequence>MSYTITVSFGAEREYEIPLHDAEVTAMSKDQARAWLAKEFEDLECTPTNPMGKVLVLDMVLNVAKYGGEERFEAGGEWSKAFALAVASALQRPAIRVDVANFVVG</sequence>
<dbReference type="Proteomes" id="UP000599523">
    <property type="component" value="Unassembled WGS sequence"/>
</dbReference>
<dbReference type="EMBL" id="WTVM01000003">
    <property type="protein sequence ID" value="NMG01526.1"/>
    <property type="molecule type" value="Genomic_DNA"/>
</dbReference>
<protein>
    <submittedName>
        <fullName evidence="1">Uncharacterized protein</fullName>
    </submittedName>
</protein>